<accession>A0A0J9GS76</accession>
<keyword evidence="3" id="KW-1185">Reference proteome</keyword>
<dbReference type="Proteomes" id="UP000037178">
    <property type="component" value="Unassembled WGS sequence"/>
</dbReference>
<evidence type="ECO:0000313" key="3">
    <source>
        <dbReference type="Proteomes" id="UP000037178"/>
    </source>
</evidence>
<reference evidence="2 3" key="1">
    <citation type="submission" date="2015-06" db="EMBL/GenBank/DDBJ databases">
        <title>Draft genome sequence of an Alphaproteobacteria species associated to the Mediterranean sponge Oscarella lobularis.</title>
        <authorList>
            <person name="Jourda C."/>
            <person name="Santini S."/>
            <person name="Claverie J.-M."/>
        </authorList>
    </citation>
    <scope>NUCLEOTIDE SEQUENCE [LARGE SCALE GENOMIC DNA]</scope>
    <source>
        <strain evidence="2">IGS</strain>
    </source>
</reference>
<protein>
    <recommendedName>
        <fullName evidence="1">YjiS-like domain-containing protein</fullName>
    </recommendedName>
</protein>
<comment type="caution">
    <text evidence="2">The sequence shown here is derived from an EMBL/GenBank/DDBJ whole genome shotgun (WGS) entry which is preliminary data.</text>
</comment>
<dbReference type="OrthoDB" id="8096613at2"/>
<evidence type="ECO:0000313" key="2">
    <source>
        <dbReference type="EMBL" id="KMW56333.1"/>
    </source>
</evidence>
<dbReference type="PATRIC" id="fig|1675527.3.peg.1367"/>
<evidence type="ECO:0000259" key="1">
    <source>
        <dbReference type="Pfam" id="PF06568"/>
    </source>
</evidence>
<feature type="domain" description="YjiS-like" evidence="1">
    <location>
        <begin position="21"/>
        <end position="56"/>
    </location>
</feature>
<sequence length="72" mass="8216">MTATTKNRSHSCQPAANKGFLARLIAWNGLFRQRHALNTLDDHALKDLGLTREQAEAEARRAVWDAPSHWRH</sequence>
<proteinExistence type="predicted"/>
<name>A0A0J9GS76_9RHOB</name>
<organism evidence="2 3">
    <name type="scientific">Candidatus Rhodobacter oscarellae</name>
    <dbReference type="NCBI Taxonomy" id="1675527"/>
    <lineage>
        <taxon>Bacteria</taxon>
        <taxon>Pseudomonadati</taxon>
        <taxon>Pseudomonadota</taxon>
        <taxon>Alphaproteobacteria</taxon>
        <taxon>Rhodobacterales</taxon>
        <taxon>Rhodobacter group</taxon>
        <taxon>Rhodobacter</taxon>
    </lineage>
</organism>
<dbReference type="Pfam" id="PF06568">
    <property type="entry name" value="YjiS-like"/>
    <property type="match status" value="1"/>
</dbReference>
<gene>
    <name evidence="2" type="ORF">AIOL_001285</name>
</gene>
<dbReference type="EMBL" id="LFTY01000002">
    <property type="protein sequence ID" value="KMW56333.1"/>
    <property type="molecule type" value="Genomic_DNA"/>
</dbReference>
<dbReference type="InterPro" id="IPR009506">
    <property type="entry name" value="YjiS-like"/>
</dbReference>
<dbReference type="AlphaFoldDB" id="A0A0J9GS76"/>
<dbReference type="STRING" id="1675527.AIOL_001285"/>